<accession>A0A3B1CVV0</accession>
<gene>
    <name evidence="3" type="ORF">MNBD_IGNAVI01-89</name>
</gene>
<feature type="domain" description="Doubled CXXCH motif" evidence="2">
    <location>
        <begin position="163"/>
        <end position="186"/>
    </location>
</feature>
<dbReference type="NCBIfam" id="TIGR01905">
    <property type="entry name" value="paired_CXXCH_1"/>
    <property type="match status" value="2"/>
</dbReference>
<dbReference type="Gene3D" id="1.10.1130.10">
    <property type="entry name" value="Flavocytochrome C3, Chain A"/>
    <property type="match status" value="1"/>
</dbReference>
<feature type="domain" description="Doubled CXXCH motif" evidence="2">
    <location>
        <begin position="74"/>
        <end position="110"/>
    </location>
</feature>
<dbReference type="EMBL" id="UOGD01000400">
    <property type="protein sequence ID" value="VAX27984.1"/>
    <property type="molecule type" value="Genomic_DNA"/>
</dbReference>
<protein>
    <recommendedName>
        <fullName evidence="2">Doubled CXXCH motif domain-containing protein</fullName>
    </recommendedName>
</protein>
<proteinExistence type="predicted"/>
<dbReference type="AlphaFoldDB" id="A0A3B1CVV0"/>
<sequence>MVTSLNRKITTLLIVLAFLISACSSSSYDILSFFFDGVPNPNKKEVAADKNIDSSKVRTREDILKKANPKFVLHGPYRAKLCDDCHNVNQGFKLLKKEPKLCYQCHDNFQKSAKFIHGPVAAGYCTECHHPHRSKNKNLLLKTGQKLCFKCHTESDIKANEDHPDIEGENCVDCHDPHGNDEQYFLRL</sequence>
<dbReference type="Gene3D" id="1.10.720.180">
    <property type="match status" value="1"/>
</dbReference>
<evidence type="ECO:0000313" key="3">
    <source>
        <dbReference type="EMBL" id="VAX27984.1"/>
    </source>
</evidence>
<dbReference type="InterPro" id="IPR051829">
    <property type="entry name" value="Multiheme_Cytochr_ET"/>
</dbReference>
<dbReference type="PANTHER" id="PTHR35038:SF6">
    <property type="entry name" value="SURFACE LOCALIZED DECAHEME CYTOCHROME C LIPOPROTEIN"/>
    <property type="match status" value="1"/>
</dbReference>
<evidence type="ECO:0000256" key="1">
    <source>
        <dbReference type="ARBA" id="ARBA00022729"/>
    </source>
</evidence>
<dbReference type="InterPro" id="IPR036280">
    <property type="entry name" value="Multihaem_cyt_sf"/>
</dbReference>
<name>A0A3B1CVV0_9ZZZZ</name>
<dbReference type="PROSITE" id="PS51257">
    <property type="entry name" value="PROKAR_LIPOPROTEIN"/>
    <property type="match status" value="1"/>
</dbReference>
<keyword evidence="1" id="KW-0732">Signal</keyword>
<organism evidence="3">
    <name type="scientific">hydrothermal vent metagenome</name>
    <dbReference type="NCBI Taxonomy" id="652676"/>
    <lineage>
        <taxon>unclassified sequences</taxon>
        <taxon>metagenomes</taxon>
        <taxon>ecological metagenomes</taxon>
    </lineage>
</organism>
<dbReference type="SUPFAM" id="SSF48695">
    <property type="entry name" value="Multiheme cytochromes"/>
    <property type="match status" value="1"/>
</dbReference>
<feature type="domain" description="Doubled CXXCH motif" evidence="2">
    <location>
        <begin position="117"/>
        <end position="155"/>
    </location>
</feature>
<dbReference type="Pfam" id="PF09699">
    <property type="entry name" value="Paired_CXXCH_1"/>
    <property type="match status" value="3"/>
</dbReference>
<dbReference type="GO" id="GO:0016491">
    <property type="term" value="F:oxidoreductase activity"/>
    <property type="evidence" value="ECO:0007669"/>
    <property type="project" value="TreeGrafter"/>
</dbReference>
<evidence type="ECO:0000259" key="2">
    <source>
        <dbReference type="Pfam" id="PF09699"/>
    </source>
</evidence>
<dbReference type="InterPro" id="IPR010177">
    <property type="entry name" value="Paired_CXXCH_1"/>
</dbReference>
<reference evidence="3" key="1">
    <citation type="submission" date="2018-06" db="EMBL/GenBank/DDBJ databases">
        <authorList>
            <person name="Zhirakovskaya E."/>
        </authorList>
    </citation>
    <scope>NUCLEOTIDE SEQUENCE</scope>
</reference>
<dbReference type="PANTHER" id="PTHR35038">
    <property type="entry name" value="DISSIMILATORY SULFITE REDUCTASE SIRA"/>
    <property type="match status" value="1"/>
</dbReference>